<proteinExistence type="predicted"/>
<evidence type="ECO:0000313" key="8">
    <source>
        <dbReference type="Proteomes" id="UP000176389"/>
    </source>
</evidence>
<evidence type="ECO:0000256" key="3">
    <source>
        <dbReference type="ARBA" id="ARBA00022989"/>
    </source>
</evidence>
<gene>
    <name evidence="7" type="ORF">A2Z11_02165</name>
</gene>
<keyword evidence="3 5" id="KW-1133">Transmembrane helix</keyword>
<dbReference type="InterPro" id="IPR013525">
    <property type="entry name" value="ABC2_TM"/>
</dbReference>
<protein>
    <recommendedName>
        <fullName evidence="6">ABC-2 type transporter transmembrane domain-containing protein</fullName>
    </recommendedName>
</protein>
<evidence type="ECO:0000256" key="2">
    <source>
        <dbReference type="ARBA" id="ARBA00022692"/>
    </source>
</evidence>
<reference evidence="7 8" key="1">
    <citation type="journal article" date="2016" name="Nat. Commun.">
        <title>Thousands of microbial genomes shed light on interconnected biogeochemical processes in an aquifer system.</title>
        <authorList>
            <person name="Anantharaman K."/>
            <person name="Brown C.T."/>
            <person name="Hug L.A."/>
            <person name="Sharon I."/>
            <person name="Castelle C.J."/>
            <person name="Probst A.J."/>
            <person name="Thomas B.C."/>
            <person name="Singh A."/>
            <person name="Wilkins M.J."/>
            <person name="Karaoz U."/>
            <person name="Brodie E.L."/>
            <person name="Williams K.H."/>
            <person name="Hubbard S.S."/>
            <person name="Banfield J.F."/>
        </authorList>
    </citation>
    <scope>NUCLEOTIDE SEQUENCE [LARGE SCALE GENOMIC DNA]</scope>
</reference>
<evidence type="ECO:0000256" key="1">
    <source>
        <dbReference type="ARBA" id="ARBA00004141"/>
    </source>
</evidence>
<sequence>MSLNRIVGILLQEFYITKRSLEVIMDLFFFSIMNILVFGFIATFLFGSKNSIAGAYLLLGLLLWEVIRINQYSMSVGSLWNVWSKNLSNMFVAPMSLTDYLIAHMVSGVAKSLFIFLIISFMSISLFKFNVFDIGLNNLSASFINLIIFSWSVGIIILGIIFRYGTRIQAFAWGLIFLFQPLTAAFFPLKILPIFIQKISYAFPATYVFEAARGNLSDKSFNWSYQGIAFAENIFYFLFSLWLFNLLFRRSKETGQFASNEG</sequence>
<dbReference type="PANTHER" id="PTHR43229:SF2">
    <property type="entry name" value="NODULATION PROTEIN J"/>
    <property type="match status" value="1"/>
</dbReference>
<feature type="transmembrane region" description="Helical" evidence="5">
    <location>
        <begin position="143"/>
        <end position="164"/>
    </location>
</feature>
<dbReference type="STRING" id="1802596.A2Z11_02165"/>
<feature type="transmembrane region" description="Helical" evidence="5">
    <location>
        <begin position="21"/>
        <end position="45"/>
    </location>
</feature>
<dbReference type="AlphaFoldDB" id="A0A1G1WHN7"/>
<name>A0A1G1WHN7_9BACT</name>
<feature type="transmembrane region" description="Helical" evidence="5">
    <location>
        <begin position="170"/>
        <end position="187"/>
    </location>
</feature>
<evidence type="ECO:0000259" key="6">
    <source>
        <dbReference type="Pfam" id="PF01061"/>
    </source>
</evidence>
<evidence type="ECO:0000256" key="5">
    <source>
        <dbReference type="SAM" id="Phobius"/>
    </source>
</evidence>
<feature type="transmembrane region" description="Helical" evidence="5">
    <location>
        <begin position="228"/>
        <end position="248"/>
    </location>
</feature>
<keyword evidence="2 5" id="KW-0812">Transmembrane</keyword>
<organism evidence="7 8">
    <name type="scientific">Candidatus Woykebacteria bacterium RBG_16_43_9</name>
    <dbReference type="NCBI Taxonomy" id="1802596"/>
    <lineage>
        <taxon>Bacteria</taxon>
        <taxon>Candidatus Woykeibacteriota</taxon>
    </lineage>
</organism>
<keyword evidence="4 5" id="KW-0472">Membrane</keyword>
<dbReference type="GO" id="GO:0016020">
    <property type="term" value="C:membrane"/>
    <property type="evidence" value="ECO:0007669"/>
    <property type="project" value="UniProtKB-SubCell"/>
</dbReference>
<feature type="transmembrane region" description="Helical" evidence="5">
    <location>
        <begin position="51"/>
        <end position="67"/>
    </location>
</feature>
<accession>A0A1G1WHN7</accession>
<evidence type="ECO:0000313" key="7">
    <source>
        <dbReference type="EMBL" id="OGY26757.1"/>
    </source>
</evidence>
<comment type="subcellular location">
    <subcellularLocation>
        <location evidence="1">Membrane</location>
        <topology evidence="1">Multi-pass membrane protein</topology>
    </subcellularLocation>
</comment>
<dbReference type="GO" id="GO:0140359">
    <property type="term" value="F:ABC-type transporter activity"/>
    <property type="evidence" value="ECO:0007669"/>
    <property type="project" value="InterPro"/>
</dbReference>
<dbReference type="PANTHER" id="PTHR43229">
    <property type="entry name" value="NODULATION PROTEIN J"/>
    <property type="match status" value="1"/>
</dbReference>
<feature type="domain" description="ABC-2 type transporter transmembrane" evidence="6">
    <location>
        <begin position="27"/>
        <end position="216"/>
    </location>
</feature>
<comment type="caution">
    <text evidence="7">The sequence shown here is derived from an EMBL/GenBank/DDBJ whole genome shotgun (WGS) entry which is preliminary data.</text>
</comment>
<evidence type="ECO:0000256" key="4">
    <source>
        <dbReference type="ARBA" id="ARBA00023136"/>
    </source>
</evidence>
<feature type="transmembrane region" description="Helical" evidence="5">
    <location>
        <begin position="112"/>
        <end position="131"/>
    </location>
</feature>
<dbReference type="InterPro" id="IPR051784">
    <property type="entry name" value="Nod_factor_ABC_transporter"/>
</dbReference>
<dbReference type="Proteomes" id="UP000176389">
    <property type="component" value="Unassembled WGS sequence"/>
</dbReference>
<dbReference type="Pfam" id="PF01061">
    <property type="entry name" value="ABC2_membrane"/>
    <property type="match status" value="1"/>
</dbReference>
<dbReference type="EMBL" id="MHCS01000010">
    <property type="protein sequence ID" value="OGY26757.1"/>
    <property type="molecule type" value="Genomic_DNA"/>
</dbReference>